<dbReference type="EMBL" id="VEPZ02001641">
    <property type="protein sequence ID" value="KAE8664682.1"/>
    <property type="molecule type" value="Genomic_DNA"/>
</dbReference>
<evidence type="ECO:0000313" key="2">
    <source>
        <dbReference type="Proteomes" id="UP000436088"/>
    </source>
</evidence>
<accession>A0A6A2WTM7</accession>
<evidence type="ECO:0000313" key="1">
    <source>
        <dbReference type="EMBL" id="KAE8664682.1"/>
    </source>
</evidence>
<dbReference type="AlphaFoldDB" id="A0A6A2WTM7"/>
<organism evidence="1 2">
    <name type="scientific">Hibiscus syriacus</name>
    <name type="common">Rose of Sharon</name>
    <dbReference type="NCBI Taxonomy" id="106335"/>
    <lineage>
        <taxon>Eukaryota</taxon>
        <taxon>Viridiplantae</taxon>
        <taxon>Streptophyta</taxon>
        <taxon>Embryophyta</taxon>
        <taxon>Tracheophyta</taxon>
        <taxon>Spermatophyta</taxon>
        <taxon>Magnoliopsida</taxon>
        <taxon>eudicotyledons</taxon>
        <taxon>Gunneridae</taxon>
        <taxon>Pentapetalae</taxon>
        <taxon>rosids</taxon>
        <taxon>malvids</taxon>
        <taxon>Malvales</taxon>
        <taxon>Malvaceae</taxon>
        <taxon>Malvoideae</taxon>
        <taxon>Hibiscus</taxon>
    </lineage>
</organism>
<comment type="caution">
    <text evidence="1">The sequence shown here is derived from an EMBL/GenBank/DDBJ whole genome shotgun (WGS) entry which is preliminary data.</text>
</comment>
<gene>
    <name evidence="1" type="ORF">F3Y22_tig00112738pilonHSYRG00036</name>
</gene>
<dbReference type="Proteomes" id="UP000436088">
    <property type="component" value="Unassembled WGS sequence"/>
</dbReference>
<reference evidence="1" key="1">
    <citation type="submission" date="2019-09" db="EMBL/GenBank/DDBJ databases">
        <title>Draft genome information of white flower Hibiscus syriacus.</title>
        <authorList>
            <person name="Kim Y.-M."/>
        </authorList>
    </citation>
    <scope>NUCLEOTIDE SEQUENCE [LARGE SCALE GENOMIC DNA]</scope>
    <source>
        <strain evidence="1">YM2019G1</strain>
    </source>
</reference>
<sequence>MTLKIYGLSQDYLDLDDGYPNGFASATPDKGSKSVAAAISVEKHSSLSEVKSAFRLKPDFRTSDGSTVVENNAGVTFPVLKVDTSSVPAALLASQSTSTAKEDASLEEPKANSMLSFGEKIASAKQSDAATSEFRFATANVGEISSATGSSGANLIASSDTKLKNSSSFATTAPGTTNYLSNKIGKENTPTRIFCTPETTTSTAVSTSTSAESIFKFDASRSCSTLNNGSLTSSPFSYSLPTPSLIPSSGQSSSSGSTSYVSITCTDTFTAATASTTVNVTISSTSSSPSIDASVSSFMPLFKFASSGDPSASISMLSATSREAAEVKTQDTSSSNVGPFGSNYVFTTSTSNIFGGSSAVTGPSSSTSSCTTAIVTSSENSKLNDTSSNITNSRGGIFSNTNTGSGIFGGTSANKDADSSIFCATSRSTTQTMGSIPFNAVNVQAFAAGIGVSANIAKKIGLGATFGLSSSSSETNSLSSRSGITSGTLGSSWQAPKSLIFGSSSSSGFFFGSSASVTAPSSAPSLFGSSIGASSNSLFSFTSAVIATPSQPVFGNSSLDVVFGSTPAAGAIPLQSVFGNSNPRCSNPSSSVINLYLCVGMLWSFLAVGGGLEPLGINFRAK</sequence>
<keyword evidence="2" id="KW-1185">Reference proteome</keyword>
<name>A0A6A2WTM7_HIBSY</name>
<protein>
    <submittedName>
        <fullName evidence="1">Prefoldin 1</fullName>
    </submittedName>
</protein>
<proteinExistence type="predicted"/>